<reference evidence="4" key="1">
    <citation type="submission" date="2016-10" db="EMBL/GenBank/DDBJ databases">
        <authorList>
            <person name="Varghese N."/>
            <person name="Submissions S."/>
        </authorList>
    </citation>
    <scope>NUCLEOTIDE SEQUENCE [LARGE SCALE GENOMIC DNA]</scope>
    <source>
        <strain evidence="4">XBD1002</strain>
    </source>
</reference>
<dbReference type="AlphaFoldDB" id="A0A1I3HQ99"/>
<protein>
    <recommendedName>
        <fullName evidence="2">Antitoxin</fullName>
    </recommendedName>
</protein>
<dbReference type="PANTHER" id="PTHR33713">
    <property type="entry name" value="ANTITOXIN YAFN-RELATED"/>
    <property type="match status" value="1"/>
</dbReference>
<dbReference type="OrthoDB" id="7069202at2"/>
<dbReference type="InterPro" id="IPR051405">
    <property type="entry name" value="phD/YefM_antitoxin"/>
</dbReference>
<organism evidence="3 4">
    <name type="scientific">Treponema bryantii</name>
    <dbReference type="NCBI Taxonomy" id="163"/>
    <lineage>
        <taxon>Bacteria</taxon>
        <taxon>Pseudomonadati</taxon>
        <taxon>Spirochaetota</taxon>
        <taxon>Spirochaetia</taxon>
        <taxon>Spirochaetales</taxon>
        <taxon>Treponemataceae</taxon>
        <taxon>Treponema</taxon>
    </lineage>
</organism>
<accession>A0A1I3HQ99</accession>
<dbReference type="NCBIfam" id="TIGR01552">
    <property type="entry name" value="phd_fam"/>
    <property type="match status" value="1"/>
</dbReference>
<comment type="function">
    <text evidence="2">Antitoxin component of a type II toxin-antitoxin (TA) system.</text>
</comment>
<keyword evidence="4" id="KW-1185">Reference proteome</keyword>
<name>A0A1I3HQ99_9SPIR</name>
<dbReference type="InterPro" id="IPR006442">
    <property type="entry name" value="Antitoxin_Phd/YefM"/>
</dbReference>
<proteinExistence type="inferred from homology"/>
<dbReference type="InterPro" id="IPR036165">
    <property type="entry name" value="YefM-like_sf"/>
</dbReference>
<sequence>MITNIQECIKPISYVKTNAADMMNFVNDRKEPLVITQNGESRAVLIDVESYQEMKNAFNLLRIIQASEKSIQNGECKPASEVFANLRRKYNCGK</sequence>
<evidence type="ECO:0000313" key="3">
    <source>
        <dbReference type="EMBL" id="SFI37905.1"/>
    </source>
</evidence>
<dbReference type="EMBL" id="FORI01000001">
    <property type="protein sequence ID" value="SFI37905.1"/>
    <property type="molecule type" value="Genomic_DNA"/>
</dbReference>
<dbReference type="RefSeq" id="WP_074929570.1">
    <property type="nucleotide sequence ID" value="NZ_FORI01000001.1"/>
</dbReference>
<evidence type="ECO:0000256" key="2">
    <source>
        <dbReference type="RuleBase" id="RU362080"/>
    </source>
</evidence>
<dbReference type="SUPFAM" id="SSF143120">
    <property type="entry name" value="YefM-like"/>
    <property type="match status" value="1"/>
</dbReference>
<dbReference type="Gene3D" id="3.40.1620.10">
    <property type="entry name" value="YefM-like domain"/>
    <property type="match status" value="1"/>
</dbReference>
<evidence type="ECO:0000313" key="4">
    <source>
        <dbReference type="Proteomes" id="UP000182737"/>
    </source>
</evidence>
<gene>
    <name evidence="3" type="ORF">SAMN04487775_1012</name>
</gene>
<comment type="similarity">
    <text evidence="1 2">Belongs to the phD/YefM antitoxin family.</text>
</comment>
<evidence type="ECO:0000256" key="1">
    <source>
        <dbReference type="ARBA" id="ARBA00009981"/>
    </source>
</evidence>
<dbReference type="PANTHER" id="PTHR33713:SF11">
    <property type="entry name" value="PREVENT-HOST-DEATH FAMILY PROTEIN"/>
    <property type="match status" value="1"/>
</dbReference>
<dbReference type="Proteomes" id="UP000182737">
    <property type="component" value="Unassembled WGS sequence"/>
</dbReference>
<dbReference type="Pfam" id="PF02604">
    <property type="entry name" value="PhdYeFM_antitox"/>
    <property type="match status" value="1"/>
</dbReference>